<protein>
    <submittedName>
        <fullName evidence="1">Uncharacterized protein</fullName>
    </submittedName>
</protein>
<dbReference type="EMBL" id="CAOQHR010000002">
    <property type="protein sequence ID" value="CAI6308977.1"/>
    <property type="molecule type" value="Genomic_DNA"/>
</dbReference>
<accession>A0A9W4U9F9</accession>
<proteinExistence type="predicted"/>
<reference evidence="1" key="1">
    <citation type="submission" date="2023-01" db="EMBL/GenBank/DDBJ databases">
        <authorList>
            <person name="Van Ghelder C."/>
            <person name="Rancurel C."/>
        </authorList>
    </citation>
    <scope>NUCLEOTIDE SEQUENCE</scope>
    <source>
        <strain evidence="1">CNCM I-4278</strain>
    </source>
</reference>
<sequence length="220" mass="24426">MANKVTKSFAERRRARLESLLEPETSIFDTHMMYMMTSLMKWVQGCVLRGEKQLMAGVDDSAAGPNFAFDRQRTPCSTYYATLIKLQTSHTSPHNALYSRDPEAETMTAIIVRALPVDAGRPDIPAYFVTHPRTQQQQTTSPLPQGPSLYHGMCLSSYLSLLATCQKMMTGGDSIHLTCRGAKKERSRLISTHPLLYPFLPSCGLALGSGLLATQLYHNP</sequence>
<evidence type="ECO:0000313" key="1">
    <source>
        <dbReference type="EMBL" id="CAI6308977.1"/>
    </source>
</evidence>
<evidence type="ECO:0000313" key="2">
    <source>
        <dbReference type="Proteomes" id="UP001152607"/>
    </source>
</evidence>
<comment type="caution">
    <text evidence="1">The sequence shown here is derived from an EMBL/GenBank/DDBJ whole genome shotgun (WGS) entry which is preliminary data.</text>
</comment>
<organism evidence="1 2">
    <name type="scientific">Periconia digitata</name>
    <dbReference type="NCBI Taxonomy" id="1303443"/>
    <lineage>
        <taxon>Eukaryota</taxon>
        <taxon>Fungi</taxon>
        <taxon>Dikarya</taxon>
        <taxon>Ascomycota</taxon>
        <taxon>Pezizomycotina</taxon>
        <taxon>Dothideomycetes</taxon>
        <taxon>Pleosporomycetidae</taxon>
        <taxon>Pleosporales</taxon>
        <taxon>Massarineae</taxon>
        <taxon>Periconiaceae</taxon>
        <taxon>Periconia</taxon>
    </lineage>
</organism>
<keyword evidence="2" id="KW-1185">Reference proteome</keyword>
<dbReference type="Proteomes" id="UP001152607">
    <property type="component" value="Unassembled WGS sequence"/>
</dbReference>
<gene>
    <name evidence="1" type="ORF">PDIGIT_LOCUS3139</name>
</gene>
<dbReference type="AlphaFoldDB" id="A0A9W4U9F9"/>
<name>A0A9W4U9F9_9PLEO</name>